<name>A0ABR0K362_9EURO</name>
<feature type="domain" description="Bulb-type lectin" evidence="1">
    <location>
        <begin position="2"/>
        <end position="116"/>
    </location>
</feature>
<dbReference type="PROSITE" id="PS50927">
    <property type="entry name" value="BULB_LECTIN"/>
    <property type="match status" value="1"/>
</dbReference>
<evidence type="ECO:0000313" key="2">
    <source>
        <dbReference type="EMBL" id="KAK5084889.1"/>
    </source>
</evidence>
<gene>
    <name evidence="2" type="ORF">LTR24_007377</name>
</gene>
<dbReference type="Proteomes" id="UP001345013">
    <property type="component" value="Unassembled WGS sequence"/>
</dbReference>
<dbReference type="Gene3D" id="2.90.10.10">
    <property type="entry name" value="Bulb-type lectin domain"/>
    <property type="match status" value="2"/>
</dbReference>
<evidence type="ECO:0000313" key="3">
    <source>
        <dbReference type="Proteomes" id="UP001345013"/>
    </source>
</evidence>
<dbReference type="EMBL" id="JAVRRG010000110">
    <property type="protein sequence ID" value="KAK5084889.1"/>
    <property type="molecule type" value="Genomic_DNA"/>
</dbReference>
<accession>A0ABR0K362</accession>
<dbReference type="SUPFAM" id="SSF51110">
    <property type="entry name" value="alpha-D-mannose-specific plant lectins"/>
    <property type="match status" value="1"/>
</dbReference>
<proteinExistence type="predicted"/>
<reference evidence="2 3" key="1">
    <citation type="submission" date="2023-08" db="EMBL/GenBank/DDBJ databases">
        <title>Black Yeasts Isolated from many extreme environments.</title>
        <authorList>
            <person name="Coleine C."/>
            <person name="Stajich J.E."/>
            <person name="Selbmann L."/>
        </authorList>
    </citation>
    <scope>NUCLEOTIDE SEQUENCE [LARGE SCALE GENOMIC DNA]</scope>
    <source>
        <strain evidence="2 3">CCFEE 5885</strain>
    </source>
</reference>
<dbReference type="CDD" id="cd00028">
    <property type="entry name" value="B_lectin"/>
    <property type="match status" value="1"/>
</dbReference>
<sequence>MSDRISVDEHIHPGQSFTSASGEYTLILQEDGNLVLYRGEEPLWASNTMHGEEESSENKSLILQSDGNFVLYNADGQPLWASGSNYEAAQPYVLVQDDGNVCLYDEEVEGCHWSTETAQ</sequence>
<dbReference type="SMART" id="SM00108">
    <property type="entry name" value="B_lectin"/>
    <property type="match status" value="1"/>
</dbReference>
<dbReference type="InterPro" id="IPR036426">
    <property type="entry name" value="Bulb-type_lectin_dom_sf"/>
</dbReference>
<evidence type="ECO:0000259" key="1">
    <source>
        <dbReference type="PROSITE" id="PS50927"/>
    </source>
</evidence>
<comment type="caution">
    <text evidence="2">The sequence shown here is derived from an EMBL/GenBank/DDBJ whole genome shotgun (WGS) entry which is preliminary data.</text>
</comment>
<keyword evidence="3" id="KW-1185">Reference proteome</keyword>
<organism evidence="2 3">
    <name type="scientific">Lithohypha guttulata</name>
    <dbReference type="NCBI Taxonomy" id="1690604"/>
    <lineage>
        <taxon>Eukaryota</taxon>
        <taxon>Fungi</taxon>
        <taxon>Dikarya</taxon>
        <taxon>Ascomycota</taxon>
        <taxon>Pezizomycotina</taxon>
        <taxon>Eurotiomycetes</taxon>
        <taxon>Chaetothyriomycetidae</taxon>
        <taxon>Chaetothyriales</taxon>
        <taxon>Trichomeriaceae</taxon>
        <taxon>Lithohypha</taxon>
    </lineage>
</organism>
<dbReference type="InterPro" id="IPR001480">
    <property type="entry name" value="Bulb-type_lectin_dom"/>
</dbReference>
<protein>
    <recommendedName>
        <fullName evidence="1">Bulb-type lectin domain-containing protein</fullName>
    </recommendedName>
</protein>